<proteinExistence type="inferred from homology"/>
<dbReference type="GO" id="GO:0008236">
    <property type="term" value="F:serine-type peptidase activity"/>
    <property type="evidence" value="ECO:0007669"/>
    <property type="project" value="UniProtKB-KW"/>
</dbReference>
<keyword evidence="6" id="KW-0472">Membrane</keyword>
<dbReference type="Gene3D" id="3.90.226.10">
    <property type="entry name" value="2-enoyl-CoA Hydratase, Chain A, domain 1"/>
    <property type="match status" value="1"/>
</dbReference>
<dbReference type="Gene3D" id="3.30.750.44">
    <property type="match status" value="1"/>
</dbReference>
<dbReference type="InterPro" id="IPR004447">
    <property type="entry name" value="Peptidase_S41A"/>
</dbReference>
<organism evidence="8">
    <name type="scientific">uncultured Dysgonomonas sp</name>
    <dbReference type="NCBI Taxonomy" id="206096"/>
    <lineage>
        <taxon>Bacteria</taxon>
        <taxon>Pseudomonadati</taxon>
        <taxon>Bacteroidota</taxon>
        <taxon>Bacteroidia</taxon>
        <taxon>Bacteroidales</taxon>
        <taxon>Dysgonomonadaceae</taxon>
        <taxon>Dysgonomonas</taxon>
        <taxon>environmental samples</taxon>
    </lineage>
</organism>
<evidence type="ECO:0000313" key="8">
    <source>
        <dbReference type="EMBL" id="SBV92626.1"/>
    </source>
</evidence>
<dbReference type="SMART" id="SM00245">
    <property type="entry name" value="TSPc"/>
    <property type="match status" value="1"/>
</dbReference>
<dbReference type="InterPro" id="IPR029045">
    <property type="entry name" value="ClpP/crotonase-like_dom_sf"/>
</dbReference>
<dbReference type="Gene3D" id="2.30.42.10">
    <property type="match status" value="1"/>
</dbReference>
<dbReference type="NCBIfam" id="TIGR00225">
    <property type="entry name" value="prc"/>
    <property type="match status" value="1"/>
</dbReference>
<evidence type="ECO:0000256" key="1">
    <source>
        <dbReference type="ARBA" id="ARBA00009179"/>
    </source>
</evidence>
<dbReference type="SUPFAM" id="SSF52096">
    <property type="entry name" value="ClpP/crotonase"/>
    <property type="match status" value="1"/>
</dbReference>
<dbReference type="PANTHER" id="PTHR32060:SF30">
    <property type="entry name" value="CARBOXY-TERMINAL PROCESSING PROTEASE CTPA"/>
    <property type="match status" value="1"/>
</dbReference>
<protein>
    <recommendedName>
        <fullName evidence="7">PDZ domain-containing protein</fullName>
    </recommendedName>
</protein>
<dbReference type="GO" id="GO:0007165">
    <property type="term" value="P:signal transduction"/>
    <property type="evidence" value="ECO:0007669"/>
    <property type="project" value="TreeGrafter"/>
</dbReference>
<gene>
    <name evidence="8" type="ORF">KL86DYS1_10659</name>
</gene>
<dbReference type="SUPFAM" id="SSF50156">
    <property type="entry name" value="PDZ domain-like"/>
    <property type="match status" value="1"/>
</dbReference>
<dbReference type="InterPro" id="IPR036034">
    <property type="entry name" value="PDZ_sf"/>
</dbReference>
<dbReference type="RefSeq" id="WP_296938547.1">
    <property type="nucleotide sequence ID" value="NZ_LT599032.1"/>
</dbReference>
<dbReference type="InterPro" id="IPR001478">
    <property type="entry name" value="PDZ"/>
</dbReference>
<accession>A0A212IZJ6</accession>
<evidence type="ECO:0000256" key="6">
    <source>
        <dbReference type="SAM" id="Phobius"/>
    </source>
</evidence>
<keyword evidence="6" id="KW-0812">Transmembrane</keyword>
<feature type="transmembrane region" description="Helical" evidence="6">
    <location>
        <begin position="7"/>
        <end position="29"/>
    </location>
</feature>
<dbReference type="GO" id="GO:0004175">
    <property type="term" value="F:endopeptidase activity"/>
    <property type="evidence" value="ECO:0007669"/>
    <property type="project" value="TreeGrafter"/>
</dbReference>
<feature type="domain" description="PDZ" evidence="7">
    <location>
        <begin position="97"/>
        <end position="159"/>
    </location>
</feature>
<dbReference type="SMART" id="SM00228">
    <property type="entry name" value="PDZ"/>
    <property type="match status" value="1"/>
</dbReference>
<evidence type="ECO:0000256" key="5">
    <source>
        <dbReference type="RuleBase" id="RU004404"/>
    </source>
</evidence>
<keyword evidence="6" id="KW-1133">Transmembrane helix</keyword>
<evidence type="ECO:0000259" key="7">
    <source>
        <dbReference type="PROSITE" id="PS50106"/>
    </source>
</evidence>
<dbReference type="CDD" id="cd06782">
    <property type="entry name" value="cpPDZ_CPP-like"/>
    <property type="match status" value="1"/>
</dbReference>
<dbReference type="Pfam" id="PF03572">
    <property type="entry name" value="Peptidase_S41"/>
    <property type="match status" value="1"/>
</dbReference>
<dbReference type="PROSITE" id="PS50106">
    <property type="entry name" value="PDZ"/>
    <property type="match status" value="1"/>
</dbReference>
<dbReference type="EMBL" id="FLUM01000001">
    <property type="protein sequence ID" value="SBV92626.1"/>
    <property type="molecule type" value="Genomic_DNA"/>
</dbReference>
<keyword evidence="4 5" id="KW-0720">Serine protease</keyword>
<dbReference type="CDD" id="cd07560">
    <property type="entry name" value="Peptidase_S41_CPP"/>
    <property type="match status" value="1"/>
</dbReference>
<reference evidence="8" key="1">
    <citation type="submission" date="2016-04" db="EMBL/GenBank/DDBJ databases">
        <authorList>
            <person name="Evans L.H."/>
            <person name="Alamgir A."/>
            <person name="Owens N."/>
            <person name="Weber N.D."/>
            <person name="Virtaneva K."/>
            <person name="Barbian K."/>
            <person name="Babar A."/>
            <person name="Rosenke K."/>
        </authorList>
    </citation>
    <scope>NUCLEOTIDE SEQUENCE</scope>
    <source>
        <strain evidence="8">86-1</strain>
    </source>
</reference>
<name>A0A212IZJ6_9BACT</name>
<keyword evidence="3 5" id="KW-0378">Hydrolase</keyword>
<evidence type="ECO:0000256" key="3">
    <source>
        <dbReference type="ARBA" id="ARBA00022801"/>
    </source>
</evidence>
<dbReference type="AlphaFoldDB" id="A0A212IZJ6"/>
<evidence type="ECO:0000256" key="2">
    <source>
        <dbReference type="ARBA" id="ARBA00022670"/>
    </source>
</evidence>
<evidence type="ECO:0000256" key="4">
    <source>
        <dbReference type="ARBA" id="ARBA00022825"/>
    </source>
</evidence>
<keyword evidence="2 5" id="KW-0645">Protease</keyword>
<dbReference type="InterPro" id="IPR005151">
    <property type="entry name" value="Tail-specific_protease"/>
</dbReference>
<dbReference type="GO" id="GO:0006508">
    <property type="term" value="P:proteolysis"/>
    <property type="evidence" value="ECO:0007669"/>
    <property type="project" value="UniProtKB-KW"/>
</dbReference>
<dbReference type="GO" id="GO:0030288">
    <property type="term" value="C:outer membrane-bounded periplasmic space"/>
    <property type="evidence" value="ECO:0007669"/>
    <property type="project" value="TreeGrafter"/>
</dbReference>
<comment type="similarity">
    <text evidence="1 5">Belongs to the peptidase S41A family.</text>
</comment>
<dbReference type="PANTHER" id="PTHR32060">
    <property type="entry name" value="TAIL-SPECIFIC PROTEASE"/>
    <property type="match status" value="1"/>
</dbReference>
<sequence length="545" mass="60919">MKSNKRIYIWLPLCIALSIAVGILIGNLFSVFTPVRKIFGGSNKLETIFEYVNKSYVDTVNVNELVEDAIPTILAGLDPHSVYISAENMAYSGDELEGHFSGVGVEFLIKNDTVNIVNVIPGGPSEAVGIIPGDRLVYVNDSLFVGKGLSEEKVFKTLRGKKDTKVKIKIKRDTSPDLIEFEVTRADVPVKTVPVSYMIDDKIGYIKVTKFGSTTYNEFITAIAKLKSLGCDSFIVDLQQNTGGYMGAAIMMTNEFLANGNMIVYTEGRAYPRENVFADGSGTCKDNQLIVLIDEGSASASEIFAGAMQDNDRGLIVGRRSFGKGLVQNRFMFKDGSALQLTIARYHTPSGRCIQKAYKKGDRTDYDMDILNRYNRGEFSNRDSIKLDNLPLFHTLAGRPVYGDDGILADVFVPRDTVGINSYYLKVANSGMMREYSFVYSAKNRDKLKGYKTWQEAHKYLAAQPIVDYLVEYAYSKGIRRQPYLIEESRRLLQAQMEAIILRNIFGEDAYYPIAQKDDLIMKEAVKLLKANKATPEAIKSEQYK</sequence>